<accession>A0A3D2X6X4</accession>
<organism evidence="1 2">
    <name type="scientific">Lachnoclostridium phytofermentans</name>
    <dbReference type="NCBI Taxonomy" id="66219"/>
    <lineage>
        <taxon>Bacteria</taxon>
        <taxon>Bacillati</taxon>
        <taxon>Bacillota</taxon>
        <taxon>Clostridia</taxon>
        <taxon>Lachnospirales</taxon>
        <taxon>Lachnospiraceae</taxon>
    </lineage>
</organism>
<proteinExistence type="predicted"/>
<evidence type="ECO:0000313" key="1">
    <source>
        <dbReference type="EMBL" id="HCL02872.1"/>
    </source>
</evidence>
<dbReference type="EMBL" id="DPVV01000358">
    <property type="protein sequence ID" value="HCL02872.1"/>
    <property type="molecule type" value="Genomic_DNA"/>
</dbReference>
<evidence type="ECO:0000313" key="2">
    <source>
        <dbReference type="Proteomes" id="UP000262969"/>
    </source>
</evidence>
<reference evidence="1 2" key="1">
    <citation type="journal article" date="2018" name="Nat. Biotechnol.">
        <title>A standardized bacterial taxonomy based on genome phylogeny substantially revises the tree of life.</title>
        <authorList>
            <person name="Parks D.H."/>
            <person name="Chuvochina M."/>
            <person name="Waite D.W."/>
            <person name="Rinke C."/>
            <person name="Skarshewski A."/>
            <person name="Chaumeil P.A."/>
            <person name="Hugenholtz P."/>
        </authorList>
    </citation>
    <scope>NUCLEOTIDE SEQUENCE [LARGE SCALE GENOMIC DNA]</scope>
    <source>
        <strain evidence="1">UBA11728</strain>
    </source>
</reference>
<dbReference type="Proteomes" id="UP000262969">
    <property type="component" value="Unassembled WGS sequence"/>
</dbReference>
<gene>
    <name evidence="1" type="ORF">DHW61_10760</name>
</gene>
<dbReference type="AlphaFoldDB" id="A0A3D2X6X4"/>
<name>A0A3D2X6X4_9FIRM</name>
<comment type="caution">
    <text evidence="1">The sequence shown here is derived from an EMBL/GenBank/DDBJ whole genome shotgun (WGS) entry which is preliminary data.</text>
</comment>
<protein>
    <submittedName>
        <fullName evidence="1">Uncharacterized protein</fullName>
    </submittedName>
</protein>
<sequence length="151" mass="17610">MKNVYQRICRQCNSLFDGGPRAWYCPRCRAERIRERKIKYWNEGPKRALGSTDKCENCGCEYVVNGGMQKYCDKCAPIMIKQADRQQALNYYYAKRESINKARKIKRRDIRKCPICGTDYWAVGGAIACSQEHKKEVIKQRTVIKISKGKK</sequence>